<comment type="caution">
    <text evidence="4">The sequence shown here is derived from an EMBL/GenBank/DDBJ whole genome shotgun (WGS) entry which is preliminary data.</text>
</comment>
<feature type="compositionally biased region" description="Basic and acidic residues" evidence="2">
    <location>
        <begin position="234"/>
        <end position="256"/>
    </location>
</feature>
<feature type="compositionally biased region" description="Basic and acidic residues" evidence="2">
    <location>
        <begin position="1"/>
        <end position="12"/>
    </location>
</feature>
<feature type="compositionally biased region" description="Basic and acidic residues" evidence="2">
    <location>
        <begin position="137"/>
        <end position="171"/>
    </location>
</feature>
<evidence type="ECO:0000313" key="5">
    <source>
        <dbReference type="Proteomes" id="UP001318860"/>
    </source>
</evidence>
<organism evidence="4 5">
    <name type="scientific">Rehmannia glutinosa</name>
    <name type="common">Chinese foxglove</name>
    <dbReference type="NCBI Taxonomy" id="99300"/>
    <lineage>
        <taxon>Eukaryota</taxon>
        <taxon>Viridiplantae</taxon>
        <taxon>Streptophyta</taxon>
        <taxon>Embryophyta</taxon>
        <taxon>Tracheophyta</taxon>
        <taxon>Spermatophyta</taxon>
        <taxon>Magnoliopsida</taxon>
        <taxon>eudicotyledons</taxon>
        <taxon>Gunneridae</taxon>
        <taxon>Pentapetalae</taxon>
        <taxon>asterids</taxon>
        <taxon>lamiids</taxon>
        <taxon>Lamiales</taxon>
        <taxon>Orobanchaceae</taxon>
        <taxon>Rehmannieae</taxon>
        <taxon>Rehmannia</taxon>
    </lineage>
</organism>
<evidence type="ECO:0000256" key="2">
    <source>
        <dbReference type="SAM" id="MobiDB-lite"/>
    </source>
</evidence>
<evidence type="ECO:0000259" key="3">
    <source>
        <dbReference type="Pfam" id="PF04504"/>
    </source>
</evidence>
<name>A0ABR0X7A5_REHGL</name>
<feature type="region of interest" description="Disordered" evidence="2">
    <location>
        <begin position="233"/>
        <end position="256"/>
    </location>
</feature>
<gene>
    <name evidence="4" type="ORF">DH2020_008914</name>
</gene>
<proteinExistence type="inferred from homology"/>
<keyword evidence="5" id="KW-1185">Reference proteome</keyword>
<feature type="region of interest" description="Disordered" evidence="2">
    <location>
        <begin position="1"/>
        <end position="171"/>
    </location>
</feature>
<dbReference type="InterPro" id="IPR007592">
    <property type="entry name" value="GEBP"/>
</dbReference>
<evidence type="ECO:0000256" key="1">
    <source>
        <dbReference type="ARBA" id="ARBA00010820"/>
    </source>
</evidence>
<reference evidence="4 5" key="1">
    <citation type="journal article" date="2021" name="Comput. Struct. Biotechnol. J.">
        <title>De novo genome assembly of the potent medicinal plant Rehmannia glutinosa using nanopore technology.</title>
        <authorList>
            <person name="Ma L."/>
            <person name="Dong C."/>
            <person name="Song C."/>
            <person name="Wang X."/>
            <person name="Zheng X."/>
            <person name="Niu Y."/>
            <person name="Chen S."/>
            <person name="Feng W."/>
        </authorList>
    </citation>
    <scope>NUCLEOTIDE SEQUENCE [LARGE SCALE GENOMIC DNA]</scope>
    <source>
        <strain evidence="4">DH-2019</strain>
    </source>
</reference>
<dbReference type="Proteomes" id="UP001318860">
    <property type="component" value="Unassembled WGS sequence"/>
</dbReference>
<dbReference type="PANTHER" id="PTHR31662:SF33">
    <property type="entry name" value="DNA-BINDING STOREKEEPER PROTEIN TRANSCRIPTIONAL REGULATOR-LIKE PROTEIN"/>
    <property type="match status" value="1"/>
</dbReference>
<evidence type="ECO:0000313" key="4">
    <source>
        <dbReference type="EMBL" id="KAK6154666.1"/>
    </source>
</evidence>
<feature type="compositionally biased region" description="Acidic residues" evidence="2">
    <location>
        <begin position="30"/>
        <end position="41"/>
    </location>
</feature>
<protein>
    <recommendedName>
        <fullName evidence="3">Glabrous enhancer-binding protein-like DBD domain-containing protein</fullName>
    </recommendedName>
</protein>
<dbReference type="InterPro" id="IPR053932">
    <property type="entry name" value="GeBP-like_DBD"/>
</dbReference>
<accession>A0ABR0X7A5</accession>
<feature type="compositionally biased region" description="Acidic residues" evidence="2">
    <location>
        <begin position="74"/>
        <end position="91"/>
    </location>
</feature>
<feature type="compositionally biased region" description="Acidic residues" evidence="2">
    <location>
        <begin position="13"/>
        <end position="23"/>
    </location>
</feature>
<dbReference type="PANTHER" id="PTHR31662">
    <property type="entry name" value="BNAANNG10740D PROTEIN-RELATED"/>
    <property type="match status" value="1"/>
</dbReference>
<sequence>MAKNLEDEKPVESDSESGEEEIDGSSSEDGSTDSDSEPEESEITKKSLSLPLATLKKSLAHSSKTQQQQPSSSSDDENSGSESESESESDGADTKVKPIASKPMVDPPKPNASAKKPRSKPSASEPVTPAKATGTKRPAEEKKSEAKDAKKSRKKPEPENSEKKSTDDSKKQLFQRIWSEEDEIVILKGMIDYAEKKKSDPVADLNAFHNFIKDDLHVDVTRTQLQHKIRRLKQKYENNKAKEKDGKGRALSKPHEQKAYELSKLVWGNESGKGNGGEKLVVGSPKRNVSSAKKTNKTANVENIESEDVKHVVAVDGNVDKLAAEIVSWNDASMEARISRIGAELFEGDNRVEGEQERVWRKLKVQEMEVYLKKLDLMRAKTKLVLDVLKSGDH</sequence>
<dbReference type="EMBL" id="JABTTQ020000005">
    <property type="protein sequence ID" value="KAK6154666.1"/>
    <property type="molecule type" value="Genomic_DNA"/>
</dbReference>
<feature type="region of interest" description="Disordered" evidence="2">
    <location>
        <begin position="276"/>
        <end position="295"/>
    </location>
</feature>
<dbReference type="Pfam" id="PF04504">
    <property type="entry name" value="GeBP-like_DBD"/>
    <property type="match status" value="1"/>
</dbReference>
<comment type="similarity">
    <text evidence="1">Belongs to the GeBP family.</text>
</comment>
<feature type="compositionally biased region" description="Polar residues" evidence="2">
    <location>
        <begin position="60"/>
        <end position="70"/>
    </location>
</feature>
<feature type="domain" description="Glabrous enhancer-binding protein-like DBD" evidence="3">
    <location>
        <begin position="174"/>
        <end position="268"/>
    </location>
</feature>